<dbReference type="SUPFAM" id="SSF53756">
    <property type="entry name" value="UDP-Glycosyltransferase/glycogen phosphorylase"/>
    <property type="match status" value="1"/>
</dbReference>
<reference evidence="1" key="1">
    <citation type="journal article" date="2015" name="Nature">
        <title>Complex archaea that bridge the gap between prokaryotes and eukaryotes.</title>
        <authorList>
            <person name="Spang A."/>
            <person name="Saw J.H."/>
            <person name="Jorgensen S.L."/>
            <person name="Zaremba-Niedzwiedzka K."/>
            <person name="Martijn J."/>
            <person name="Lind A.E."/>
            <person name="van Eijk R."/>
            <person name="Schleper C."/>
            <person name="Guy L."/>
            <person name="Ettema T.J."/>
        </authorList>
    </citation>
    <scope>NUCLEOTIDE SEQUENCE</scope>
</reference>
<protein>
    <recommendedName>
        <fullName evidence="2">Glycosyl transferase family 1 domain-containing protein</fullName>
    </recommendedName>
</protein>
<accession>A0A0F9FFP1</accession>
<dbReference type="AlphaFoldDB" id="A0A0F9FFP1"/>
<evidence type="ECO:0008006" key="2">
    <source>
        <dbReference type="Google" id="ProtNLM"/>
    </source>
</evidence>
<organism evidence="1">
    <name type="scientific">marine sediment metagenome</name>
    <dbReference type="NCBI Taxonomy" id="412755"/>
    <lineage>
        <taxon>unclassified sequences</taxon>
        <taxon>metagenomes</taxon>
        <taxon>ecological metagenomes</taxon>
    </lineage>
</organism>
<sequence length="328" mass="37003">MIVRADFGRGLAHQTYSFWKNLKPDVTVVIDNREIDHNADPDNPEAAWPLQLDRYPGAIISPWKGYTAPLIPSAIEALRSCAVIYTAETHYDESLQSHPSILHVNPEFYRGAKATHYWYATSWRTAELPSGDIVPTPIDDDDLLVKAPGPGRILHIAGHRAAGDRNGTNIVTKMMKTETTFEWKLAHQDGLRMHPRSLQTTVLATRSEDRWSIYDDCSILVYPRRYGGQSLQVNEAMARGLAVVMSDVEPNPETWPIIPVATRPGGNVRTPSGRIPLAQTMAHSLREALHDLQDLETLQHHQVASLIWARRNSWSEWLPKIRKVIDAY</sequence>
<dbReference type="Gene3D" id="3.40.50.2000">
    <property type="entry name" value="Glycogen Phosphorylase B"/>
    <property type="match status" value="1"/>
</dbReference>
<evidence type="ECO:0000313" key="1">
    <source>
        <dbReference type="EMBL" id="KKL85214.1"/>
    </source>
</evidence>
<comment type="caution">
    <text evidence="1">The sequence shown here is derived from an EMBL/GenBank/DDBJ whole genome shotgun (WGS) entry which is preliminary data.</text>
</comment>
<dbReference type="EMBL" id="LAZR01021471">
    <property type="protein sequence ID" value="KKL85214.1"/>
    <property type="molecule type" value="Genomic_DNA"/>
</dbReference>
<proteinExistence type="predicted"/>
<gene>
    <name evidence="1" type="ORF">LCGC14_1956970</name>
</gene>
<name>A0A0F9FFP1_9ZZZZ</name>
<dbReference type="Pfam" id="PF13692">
    <property type="entry name" value="Glyco_trans_1_4"/>
    <property type="match status" value="1"/>
</dbReference>